<protein>
    <recommendedName>
        <fullName evidence="6">Probable succinyl-diaminopimelate desuccinylase</fullName>
        <ecNumber evidence="5">3.5.1.18</ecNumber>
    </recommendedName>
</protein>
<dbReference type="InterPro" id="IPR001261">
    <property type="entry name" value="ArgE/DapE_CS"/>
</dbReference>
<dbReference type="InterPro" id="IPR010182">
    <property type="entry name" value="ArgE/DapE"/>
</dbReference>
<dbReference type="PANTHER" id="PTHR43808">
    <property type="entry name" value="ACETYLORNITHINE DEACETYLASE"/>
    <property type="match status" value="1"/>
</dbReference>
<dbReference type="GO" id="GO:0009014">
    <property type="term" value="F:succinyl-diaminopimelate desuccinylase activity"/>
    <property type="evidence" value="ECO:0007669"/>
    <property type="project" value="UniProtKB-EC"/>
</dbReference>
<dbReference type="InterPro" id="IPR036264">
    <property type="entry name" value="Bact_exopeptidase_dim_dom"/>
</dbReference>
<sequence>MRKYRRGDFMSDGTAIAFLQDLIRIPSVGEQEETVAERIWEFIEASGKAHYFHKQSIPYADGREELVLDVGKNADAPLLGVSGHMDVVKAGNEKDWTYPPFAATIKDGLLYGRGASDMKSGLAALVVALTNVAGTNLPNRIRFMGTTSEEVDNGGAAKLAKLGFTKDLDALLVAEPTGFKTIWHGEKGILDFTAQVKGKAAHSSQPELGKNAINDLLTLAALTAAQAKVLTDKTDPLLGHATYNPTLIGGGVQVNIIPESGYFRGNIRSTPTANNDQFSQALQTAVQESKKQGVDGSIHVDSALPALASAPDNPLIKQLQAILRANGYDTADVIGGPAISDASVMIPNGFPFAVFGPGNDTNHQVDEHIKVADYLAAIHLYTDLFTHFGAGLMEQQN</sequence>
<comment type="caution">
    <text evidence="16">The sequence shown here is derived from an EMBL/GenBank/DDBJ whole genome shotgun (WGS) entry which is preliminary data.</text>
</comment>
<comment type="catalytic activity">
    <reaction evidence="14">
        <text>N-succinyl-(2S,6S)-2,6-diaminopimelate + H2O = (2S,6S)-2,6-diaminopimelate + succinate</text>
        <dbReference type="Rhea" id="RHEA:22608"/>
        <dbReference type="ChEBI" id="CHEBI:15377"/>
        <dbReference type="ChEBI" id="CHEBI:30031"/>
        <dbReference type="ChEBI" id="CHEBI:57609"/>
        <dbReference type="ChEBI" id="CHEBI:58087"/>
        <dbReference type="EC" id="3.5.1.18"/>
    </reaction>
</comment>
<evidence type="ECO:0000256" key="2">
    <source>
        <dbReference type="ARBA" id="ARBA00001947"/>
    </source>
</evidence>
<dbReference type="UniPathway" id="UPA00034">
    <property type="reaction ID" value="UER00021"/>
</dbReference>
<evidence type="ECO:0000256" key="5">
    <source>
        <dbReference type="ARBA" id="ARBA00011921"/>
    </source>
</evidence>
<dbReference type="Proteomes" id="UP000050949">
    <property type="component" value="Unassembled WGS sequence"/>
</dbReference>
<evidence type="ECO:0000256" key="9">
    <source>
        <dbReference type="ARBA" id="ARBA00022801"/>
    </source>
</evidence>
<keyword evidence="9" id="KW-0378">Hydrolase</keyword>
<comment type="pathway">
    <text evidence="3">Amino-acid biosynthesis; L-lysine biosynthesis via DAP pathway; LL-2,6-diaminopimelate from (S)-tetrahydrodipicolinate (succinylase route): step 3/3.</text>
</comment>
<dbReference type="Gene3D" id="3.30.70.360">
    <property type="match status" value="1"/>
</dbReference>
<accession>A0A0R1XGQ7</accession>
<evidence type="ECO:0000256" key="14">
    <source>
        <dbReference type="ARBA" id="ARBA00051301"/>
    </source>
</evidence>
<dbReference type="NCBIfam" id="TIGR01910">
    <property type="entry name" value="DapE-ArgE"/>
    <property type="match status" value="1"/>
</dbReference>
<reference evidence="16 17" key="1">
    <citation type="journal article" date="2015" name="Genome Announc.">
        <title>Expanding the biotechnology potential of lactobacilli through comparative genomics of 213 strains and associated genera.</title>
        <authorList>
            <person name="Sun Z."/>
            <person name="Harris H.M."/>
            <person name="McCann A."/>
            <person name="Guo C."/>
            <person name="Argimon S."/>
            <person name="Zhang W."/>
            <person name="Yang X."/>
            <person name="Jeffery I.B."/>
            <person name="Cooney J.C."/>
            <person name="Kagawa T.F."/>
            <person name="Liu W."/>
            <person name="Song Y."/>
            <person name="Salvetti E."/>
            <person name="Wrobel A."/>
            <person name="Rasinkangas P."/>
            <person name="Parkhill J."/>
            <person name="Rea M.C."/>
            <person name="O'Sullivan O."/>
            <person name="Ritari J."/>
            <person name="Douillard F.P."/>
            <person name="Paul Ross R."/>
            <person name="Yang R."/>
            <person name="Briner A.E."/>
            <person name="Felis G.E."/>
            <person name="de Vos W.M."/>
            <person name="Barrangou R."/>
            <person name="Klaenhammer T.R."/>
            <person name="Caufield P.W."/>
            <person name="Cui Y."/>
            <person name="Zhang H."/>
            <person name="O'Toole P.W."/>
        </authorList>
    </citation>
    <scope>NUCLEOTIDE SEQUENCE [LARGE SCALE GENOMIC DNA]</scope>
    <source>
        <strain evidence="16 17">DSM 16991</strain>
    </source>
</reference>
<evidence type="ECO:0000256" key="13">
    <source>
        <dbReference type="ARBA" id="ARBA00023285"/>
    </source>
</evidence>
<dbReference type="PROSITE" id="PS00758">
    <property type="entry name" value="ARGE_DAPE_CPG2_1"/>
    <property type="match status" value="1"/>
</dbReference>
<comment type="similarity">
    <text evidence="4">Belongs to the peptidase M20A family.</text>
</comment>
<dbReference type="NCBIfam" id="NF006365">
    <property type="entry name" value="PRK08588.1"/>
    <property type="match status" value="1"/>
</dbReference>
<evidence type="ECO:0000256" key="8">
    <source>
        <dbReference type="ARBA" id="ARBA00022723"/>
    </source>
</evidence>
<keyword evidence="12" id="KW-0457">Lysine biosynthesis</keyword>
<evidence type="ECO:0000256" key="3">
    <source>
        <dbReference type="ARBA" id="ARBA00005130"/>
    </source>
</evidence>
<dbReference type="InterPro" id="IPR002933">
    <property type="entry name" value="Peptidase_M20"/>
</dbReference>
<dbReference type="Gene3D" id="3.40.630.10">
    <property type="entry name" value="Zn peptidases"/>
    <property type="match status" value="1"/>
</dbReference>
<dbReference type="SUPFAM" id="SSF53187">
    <property type="entry name" value="Zn-dependent exopeptidases"/>
    <property type="match status" value="1"/>
</dbReference>
<dbReference type="Pfam" id="PF07687">
    <property type="entry name" value="M20_dimer"/>
    <property type="match status" value="1"/>
</dbReference>
<evidence type="ECO:0000313" key="17">
    <source>
        <dbReference type="Proteomes" id="UP000050949"/>
    </source>
</evidence>
<dbReference type="eggNOG" id="COG0624">
    <property type="taxonomic scope" value="Bacteria"/>
</dbReference>
<dbReference type="PANTHER" id="PTHR43808:SF8">
    <property type="entry name" value="PEPTIDASE M20 DIMERISATION DOMAIN-CONTAINING PROTEIN"/>
    <property type="match status" value="1"/>
</dbReference>
<evidence type="ECO:0000313" key="16">
    <source>
        <dbReference type="EMBL" id="KRM29370.1"/>
    </source>
</evidence>
<evidence type="ECO:0000256" key="4">
    <source>
        <dbReference type="ARBA" id="ARBA00006247"/>
    </source>
</evidence>
<dbReference type="Pfam" id="PF01546">
    <property type="entry name" value="Peptidase_M20"/>
    <property type="match status" value="1"/>
</dbReference>
<keyword evidence="10" id="KW-0862">Zinc</keyword>
<feature type="domain" description="Peptidase M20 dimerisation" evidence="15">
    <location>
        <begin position="185"/>
        <end position="292"/>
    </location>
</feature>
<dbReference type="CDD" id="cd08659">
    <property type="entry name" value="M20_ArgE_DapE-like"/>
    <property type="match status" value="1"/>
</dbReference>
<evidence type="ECO:0000256" key="6">
    <source>
        <dbReference type="ARBA" id="ARBA00016853"/>
    </source>
</evidence>
<keyword evidence="13" id="KW-0170">Cobalt</keyword>
<dbReference type="SUPFAM" id="SSF55031">
    <property type="entry name" value="Bacterial exopeptidase dimerisation domain"/>
    <property type="match status" value="1"/>
</dbReference>
<keyword evidence="11" id="KW-0220">Diaminopimelate biosynthesis</keyword>
<dbReference type="AlphaFoldDB" id="A0A0R1XGQ7"/>
<evidence type="ECO:0000259" key="15">
    <source>
        <dbReference type="Pfam" id="PF07687"/>
    </source>
</evidence>
<organism evidence="16 17">
    <name type="scientific">Schleiferilactobacillus harbinensis DSM 16991</name>
    <dbReference type="NCBI Taxonomy" id="1122147"/>
    <lineage>
        <taxon>Bacteria</taxon>
        <taxon>Bacillati</taxon>
        <taxon>Bacillota</taxon>
        <taxon>Bacilli</taxon>
        <taxon>Lactobacillales</taxon>
        <taxon>Lactobacillaceae</taxon>
        <taxon>Schleiferilactobacillus</taxon>
    </lineage>
</organism>
<dbReference type="InterPro" id="IPR050072">
    <property type="entry name" value="Peptidase_M20A"/>
</dbReference>
<dbReference type="GO" id="GO:0009089">
    <property type="term" value="P:lysine biosynthetic process via diaminopimelate"/>
    <property type="evidence" value="ECO:0007669"/>
    <property type="project" value="UniProtKB-UniPathway"/>
</dbReference>
<dbReference type="EMBL" id="AZFW01000016">
    <property type="protein sequence ID" value="KRM29370.1"/>
    <property type="molecule type" value="Genomic_DNA"/>
</dbReference>
<dbReference type="InterPro" id="IPR011650">
    <property type="entry name" value="Peptidase_M20_dimer"/>
</dbReference>
<dbReference type="PATRIC" id="fig|1122147.4.peg.978"/>
<dbReference type="OrthoDB" id="9792335at2"/>
<dbReference type="GO" id="GO:0046872">
    <property type="term" value="F:metal ion binding"/>
    <property type="evidence" value="ECO:0007669"/>
    <property type="project" value="UniProtKB-KW"/>
</dbReference>
<keyword evidence="7" id="KW-0028">Amino-acid biosynthesis</keyword>
<evidence type="ECO:0000256" key="10">
    <source>
        <dbReference type="ARBA" id="ARBA00022833"/>
    </source>
</evidence>
<gene>
    <name evidence="16" type="ORF">FC91_GL000950</name>
</gene>
<evidence type="ECO:0000256" key="11">
    <source>
        <dbReference type="ARBA" id="ARBA00022915"/>
    </source>
</evidence>
<name>A0A0R1XGQ7_9LACO</name>
<proteinExistence type="inferred from homology"/>
<comment type="cofactor">
    <cofactor evidence="1">
        <name>Co(2+)</name>
        <dbReference type="ChEBI" id="CHEBI:48828"/>
    </cofactor>
</comment>
<evidence type="ECO:0000256" key="1">
    <source>
        <dbReference type="ARBA" id="ARBA00001941"/>
    </source>
</evidence>
<dbReference type="GO" id="GO:0019877">
    <property type="term" value="P:diaminopimelate biosynthetic process"/>
    <property type="evidence" value="ECO:0007669"/>
    <property type="project" value="UniProtKB-KW"/>
</dbReference>
<dbReference type="EC" id="3.5.1.18" evidence="5"/>
<keyword evidence="8" id="KW-0479">Metal-binding</keyword>
<evidence type="ECO:0000256" key="12">
    <source>
        <dbReference type="ARBA" id="ARBA00023154"/>
    </source>
</evidence>
<evidence type="ECO:0000256" key="7">
    <source>
        <dbReference type="ARBA" id="ARBA00022605"/>
    </source>
</evidence>
<comment type="cofactor">
    <cofactor evidence="2">
        <name>Zn(2+)</name>
        <dbReference type="ChEBI" id="CHEBI:29105"/>
    </cofactor>
</comment>